<dbReference type="EMBL" id="CP100390">
    <property type="protein sequence ID" value="UZE94365.1"/>
    <property type="molecule type" value="Genomic_DNA"/>
</dbReference>
<dbReference type="Pfam" id="PF04464">
    <property type="entry name" value="Glyphos_transf"/>
    <property type="match status" value="1"/>
</dbReference>
<dbReference type="RefSeq" id="WP_265045860.1">
    <property type="nucleotide sequence ID" value="NZ_CP100390.1"/>
</dbReference>
<keyword evidence="2" id="KW-1185">Reference proteome</keyword>
<protein>
    <submittedName>
        <fullName evidence="1">CDP-glycerol glycerophosphotransferase family protein</fullName>
    </submittedName>
</protein>
<dbReference type="SUPFAM" id="SSF53756">
    <property type="entry name" value="UDP-Glycosyltransferase/glycogen phosphorylase"/>
    <property type="match status" value="1"/>
</dbReference>
<evidence type="ECO:0000313" key="1">
    <source>
        <dbReference type="EMBL" id="UZE94365.1"/>
    </source>
</evidence>
<name>A0ABY6MX21_9ALTE</name>
<sequence>MKQKVITLLKKFDDIVHENFGPIRVMFVITNKFGLMCQLPLIKQMVKDSRFKVYITSVNRPSINNPVHDELVDTYFISPQKASLTKIHYVIYTDMPHLYFKRNCLKVSMSHGAAFGITDYTEKQSCHPEVDIVFGIGRSFRDKIEEYKPGTISNEKKLFFPTGFMKTDNLINKKQNRDKILASLGLDPNKQTILIASHWTESSILRTLESAIAEQISTDYPDHNVIQTAHEKIWTNPRLSNKESSEHFDSQALINQLQRVEQTCANFKLVRRSQIQPLLSIADAFVTDLSSVIVEYSLLDRPILFYNATDEVFTDPTTLKLYKDASTSFTQIDEIKPLLDQQLQNPALKSVGRRALADYFLDNQGEATKASIETLLRMGRMSSRNSRKWRRALNLSKAT</sequence>
<dbReference type="Proteomes" id="UP001163739">
    <property type="component" value="Chromosome"/>
</dbReference>
<dbReference type="InterPro" id="IPR043148">
    <property type="entry name" value="TagF_C"/>
</dbReference>
<accession>A0ABY6MX21</accession>
<reference evidence="1" key="1">
    <citation type="submission" date="2022-06" db="EMBL/GenBank/DDBJ databases">
        <title>Alkalimarinus sp. nov., isolated from gut of a Alitta virens.</title>
        <authorList>
            <person name="Yang A.I."/>
            <person name="Shin N.-R."/>
        </authorList>
    </citation>
    <scope>NUCLEOTIDE SEQUENCE</scope>
    <source>
        <strain evidence="1">A2M4</strain>
    </source>
</reference>
<proteinExistence type="predicted"/>
<gene>
    <name evidence="1" type="ORF">NKI27_09680</name>
</gene>
<evidence type="ECO:0000313" key="2">
    <source>
        <dbReference type="Proteomes" id="UP001163739"/>
    </source>
</evidence>
<dbReference type="Gene3D" id="3.40.50.12580">
    <property type="match status" value="1"/>
</dbReference>
<dbReference type="InterPro" id="IPR007554">
    <property type="entry name" value="Glycerophosphate_synth"/>
</dbReference>
<organism evidence="1 2">
    <name type="scientific">Alkalimarinus alittae</name>
    <dbReference type="NCBI Taxonomy" id="2961619"/>
    <lineage>
        <taxon>Bacteria</taxon>
        <taxon>Pseudomonadati</taxon>
        <taxon>Pseudomonadota</taxon>
        <taxon>Gammaproteobacteria</taxon>
        <taxon>Alteromonadales</taxon>
        <taxon>Alteromonadaceae</taxon>
        <taxon>Alkalimarinus</taxon>
    </lineage>
</organism>